<dbReference type="Pfam" id="PF00082">
    <property type="entry name" value="Peptidase_S8"/>
    <property type="match status" value="1"/>
</dbReference>
<dbReference type="PANTHER" id="PTHR43806">
    <property type="entry name" value="PEPTIDASE S8"/>
    <property type="match status" value="1"/>
</dbReference>
<keyword evidence="13" id="KW-1185">Reference proteome</keyword>
<evidence type="ECO:0000313" key="13">
    <source>
        <dbReference type="Proteomes" id="UP000033115"/>
    </source>
</evidence>
<dbReference type="InterPro" id="IPR050131">
    <property type="entry name" value="Peptidase_S8_subtilisin-like"/>
</dbReference>
<keyword evidence="4 8" id="KW-0645">Protease</keyword>
<dbReference type="InterPro" id="IPR015500">
    <property type="entry name" value="Peptidase_S8_subtilisin-rel"/>
</dbReference>
<evidence type="ECO:0000256" key="1">
    <source>
        <dbReference type="ARBA" id="ARBA00004613"/>
    </source>
</evidence>
<keyword evidence="6 8" id="KW-0720">Serine protease</keyword>
<dbReference type="PROSITE" id="PS00137">
    <property type="entry name" value="SUBTILASE_HIS"/>
    <property type="match status" value="1"/>
</dbReference>
<dbReference type="AlphaFoldDB" id="A0A0E3JZ97"/>
<dbReference type="CDD" id="cd07484">
    <property type="entry name" value="Peptidases_S8_Thermitase_like"/>
    <property type="match status" value="1"/>
</dbReference>
<keyword evidence="5 8" id="KW-0378">Hydrolase</keyword>
<evidence type="ECO:0000256" key="9">
    <source>
        <dbReference type="RuleBase" id="RU003355"/>
    </source>
</evidence>
<accession>A0A0E3JZ97</accession>
<evidence type="ECO:0000256" key="3">
    <source>
        <dbReference type="ARBA" id="ARBA00022525"/>
    </source>
</evidence>
<feature type="active site" description="Charge relay system" evidence="7 8">
    <location>
        <position position="358"/>
    </location>
</feature>
<dbReference type="PRINTS" id="PR00723">
    <property type="entry name" value="SUBTILISIN"/>
</dbReference>
<dbReference type="RefSeq" id="WP_029162876.1">
    <property type="nucleotide sequence ID" value="NZ_CP009933.1"/>
</dbReference>
<protein>
    <submittedName>
        <fullName evidence="12">Peptidase S8 and S53 subtilisin kexin sedolisin</fullName>
    </submittedName>
</protein>
<keyword evidence="3" id="KW-0964">Secreted</keyword>
<dbReference type="InterPro" id="IPR023827">
    <property type="entry name" value="Peptidase_S8_Asp-AS"/>
</dbReference>
<reference evidence="12 13" key="1">
    <citation type="journal article" date="2015" name="J. Biotechnol.">
        <title>Complete genome sequence of a malodorant-producing acetogen, Clostridium scatologenes ATCC 25775(T).</title>
        <authorList>
            <person name="Zhu Z."/>
            <person name="Guo T."/>
            <person name="Zheng H."/>
            <person name="Song T."/>
            <person name="Ouyang P."/>
            <person name="Xie J."/>
        </authorList>
    </citation>
    <scope>NUCLEOTIDE SEQUENCE [LARGE SCALE GENOMIC DNA]</scope>
    <source>
        <strain evidence="12 13">ATCC 25775</strain>
    </source>
</reference>
<feature type="domain" description="Peptidase S8/S53" evidence="11">
    <location>
        <begin position="158"/>
        <end position="406"/>
    </location>
</feature>
<sequence>MNTLLRKKLGAVLLSCVFVLEGSSAYASENKTLSTTKVKGAKKIVQVSNKFDINSIKSSISGVQVIRLQDGTYIIISSNLSDSQLQKQLSKFKGIKKIQNPKNIGIVKPIQRTPVQNVSPPSTNTSGGAILNDSFYKYEWDIGYTESNKAWPLVNQKREVKVAVVDTGVDYNHVDLKNRVLKDLGYNFVNNTSDAMDDNAHGTHVAGIIAAEANNKQGISGITGNLDVKIIPVKVLNSKGEGQSDIIAKGIEYAADKGADIINLSFGCDEESTDIENAIQYARNKGSFIVAAAGNDNINCDNSSPAGEAGAYTVSAINSSYTKAYFSDYGNSVKVAAPGVQIVSTVPGDKYEAWDGTSMAAPVVSGIAAMVKAENPSVTPSEMEDVLDKSAVDVMQKGKDKYTGYGLVDAYKAVQLEKTMEK</sequence>
<feature type="active site" description="Charge relay system" evidence="7 8">
    <location>
        <position position="166"/>
    </location>
</feature>
<proteinExistence type="inferred from homology"/>
<gene>
    <name evidence="12" type="ORF">CSCA_2455</name>
</gene>
<evidence type="ECO:0000256" key="10">
    <source>
        <dbReference type="SAM" id="SignalP"/>
    </source>
</evidence>
<evidence type="ECO:0000256" key="8">
    <source>
        <dbReference type="PROSITE-ProRule" id="PRU01240"/>
    </source>
</evidence>
<evidence type="ECO:0000256" key="7">
    <source>
        <dbReference type="PIRSR" id="PIRSR615500-1"/>
    </source>
</evidence>
<comment type="subcellular location">
    <subcellularLocation>
        <location evidence="1">Secreted</location>
    </subcellularLocation>
</comment>
<evidence type="ECO:0000259" key="11">
    <source>
        <dbReference type="Pfam" id="PF00082"/>
    </source>
</evidence>
<evidence type="ECO:0000256" key="5">
    <source>
        <dbReference type="ARBA" id="ARBA00022801"/>
    </source>
</evidence>
<dbReference type="InterPro" id="IPR000209">
    <property type="entry name" value="Peptidase_S8/S53_dom"/>
</dbReference>
<feature type="chain" id="PRO_5002410724" evidence="10">
    <location>
        <begin position="28"/>
        <end position="422"/>
    </location>
</feature>
<dbReference type="InterPro" id="IPR036852">
    <property type="entry name" value="Peptidase_S8/S53_dom_sf"/>
</dbReference>
<dbReference type="PROSITE" id="PS51892">
    <property type="entry name" value="SUBTILASE"/>
    <property type="match status" value="1"/>
</dbReference>
<feature type="active site" description="Charge relay system" evidence="7 8">
    <location>
        <position position="201"/>
    </location>
</feature>
<feature type="signal peptide" evidence="10">
    <location>
        <begin position="1"/>
        <end position="27"/>
    </location>
</feature>
<dbReference type="EMBL" id="CP009933">
    <property type="protein sequence ID" value="AKA69580.1"/>
    <property type="molecule type" value="Genomic_DNA"/>
</dbReference>
<comment type="similarity">
    <text evidence="2 8 9">Belongs to the peptidase S8 family.</text>
</comment>
<dbReference type="Proteomes" id="UP000033115">
    <property type="component" value="Chromosome"/>
</dbReference>
<dbReference type="InterPro" id="IPR022398">
    <property type="entry name" value="Peptidase_S8_His-AS"/>
</dbReference>
<dbReference type="InterPro" id="IPR023828">
    <property type="entry name" value="Peptidase_S8_Ser-AS"/>
</dbReference>
<keyword evidence="10" id="KW-0732">Signal</keyword>
<dbReference type="PANTHER" id="PTHR43806:SF11">
    <property type="entry name" value="CEREVISIN-RELATED"/>
    <property type="match status" value="1"/>
</dbReference>
<evidence type="ECO:0000313" key="12">
    <source>
        <dbReference type="EMBL" id="AKA69580.1"/>
    </source>
</evidence>
<dbReference type="KEGG" id="csq:CSCA_2455"/>
<dbReference type="GO" id="GO:0004252">
    <property type="term" value="F:serine-type endopeptidase activity"/>
    <property type="evidence" value="ECO:0007669"/>
    <property type="project" value="UniProtKB-UniRule"/>
</dbReference>
<evidence type="ECO:0000256" key="4">
    <source>
        <dbReference type="ARBA" id="ARBA00022670"/>
    </source>
</evidence>
<dbReference type="Gene3D" id="3.40.50.200">
    <property type="entry name" value="Peptidase S8/S53 domain"/>
    <property type="match status" value="1"/>
</dbReference>
<dbReference type="HOGENOM" id="CLU_011263_15_6_9"/>
<name>A0A0E3JZ97_CLOSL</name>
<dbReference type="PROSITE" id="PS00138">
    <property type="entry name" value="SUBTILASE_SER"/>
    <property type="match status" value="1"/>
</dbReference>
<dbReference type="PROSITE" id="PS00136">
    <property type="entry name" value="SUBTILASE_ASP"/>
    <property type="match status" value="1"/>
</dbReference>
<dbReference type="GO" id="GO:0006508">
    <property type="term" value="P:proteolysis"/>
    <property type="evidence" value="ECO:0007669"/>
    <property type="project" value="UniProtKB-KW"/>
</dbReference>
<organism evidence="12 13">
    <name type="scientific">Clostridium scatologenes</name>
    <dbReference type="NCBI Taxonomy" id="1548"/>
    <lineage>
        <taxon>Bacteria</taxon>
        <taxon>Bacillati</taxon>
        <taxon>Bacillota</taxon>
        <taxon>Clostridia</taxon>
        <taxon>Eubacteriales</taxon>
        <taxon>Clostridiaceae</taxon>
        <taxon>Clostridium</taxon>
    </lineage>
</organism>
<dbReference type="SUPFAM" id="SSF52743">
    <property type="entry name" value="Subtilisin-like"/>
    <property type="match status" value="1"/>
</dbReference>
<dbReference type="GO" id="GO:0005576">
    <property type="term" value="C:extracellular region"/>
    <property type="evidence" value="ECO:0007669"/>
    <property type="project" value="UniProtKB-SubCell"/>
</dbReference>
<dbReference type="STRING" id="1548.CSCA_2455"/>
<evidence type="ECO:0000256" key="6">
    <source>
        <dbReference type="ARBA" id="ARBA00022825"/>
    </source>
</evidence>
<dbReference type="InterPro" id="IPR034084">
    <property type="entry name" value="Thermitase-like_dom"/>
</dbReference>
<evidence type="ECO:0000256" key="2">
    <source>
        <dbReference type="ARBA" id="ARBA00011073"/>
    </source>
</evidence>